<gene>
    <name evidence="1" type="ORF">CLV98_1202</name>
</gene>
<dbReference type="Proteomes" id="UP000245880">
    <property type="component" value="Unassembled WGS sequence"/>
</dbReference>
<reference evidence="1 2" key="1">
    <citation type="submission" date="2018-03" db="EMBL/GenBank/DDBJ databases">
        <title>Genomic Encyclopedia of Archaeal and Bacterial Type Strains, Phase II (KMG-II): from individual species to whole genera.</title>
        <authorList>
            <person name="Goeker M."/>
        </authorList>
    </citation>
    <scope>NUCLEOTIDE SEQUENCE [LARGE SCALE GENOMIC DNA]</scope>
    <source>
        <strain evidence="1 2">DSM 100346</strain>
    </source>
</reference>
<dbReference type="AlphaFoldDB" id="A0A316A7H3"/>
<evidence type="ECO:0000313" key="1">
    <source>
        <dbReference type="EMBL" id="PWJ53886.1"/>
    </source>
</evidence>
<protein>
    <submittedName>
        <fullName evidence="1">Uncharacterized protein</fullName>
    </submittedName>
</protein>
<evidence type="ECO:0000313" key="2">
    <source>
        <dbReference type="Proteomes" id="UP000245880"/>
    </source>
</evidence>
<name>A0A316A7H3_9BACT</name>
<keyword evidence="2" id="KW-1185">Reference proteome</keyword>
<sequence>MKTESEQIISKEFVPKNGMVWALTNTAITIHNSQSQSFLTGIQTEPLPMKWEKIKGIFVRFSSALDRPPIAT</sequence>
<comment type="caution">
    <text evidence="1">The sequence shown here is derived from an EMBL/GenBank/DDBJ whole genome shotgun (WGS) entry which is preliminary data.</text>
</comment>
<accession>A0A316A7H3</accession>
<proteinExistence type="predicted"/>
<dbReference type="EMBL" id="QGDT01000020">
    <property type="protein sequence ID" value="PWJ53886.1"/>
    <property type="molecule type" value="Genomic_DNA"/>
</dbReference>
<organism evidence="1 2">
    <name type="scientific">Dyadobacter jejuensis</name>
    <dbReference type="NCBI Taxonomy" id="1082580"/>
    <lineage>
        <taxon>Bacteria</taxon>
        <taxon>Pseudomonadati</taxon>
        <taxon>Bacteroidota</taxon>
        <taxon>Cytophagia</taxon>
        <taxon>Cytophagales</taxon>
        <taxon>Spirosomataceae</taxon>
        <taxon>Dyadobacter</taxon>
    </lineage>
</organism>